<evidence type="ECO:0000256" key="18">
    <source>
        <dbReference type="SAM" id="Phobius"/>
    </source>
</evidence>
<evidence type="ECO:0000256" key="7">
    <source>
        <dbReference type="ARBA" id="ARBA00022676"/>
    </source>
</evidence>
<evidence type="ECO:0000256" key="3">
    <source>
        <dbReference type="ARBA" id="ARBA00007739"/>
    </source>
</evidence>
<evidence type="ECO:0000259" key="19">
    <source>
        <dbReference type="Pfam" id="PF00905"/>
    </source>
</evidence>
<organism evidence="21 22">
    <name type="scientific">Litorilinea aerophila</name>
    <dbReference type="NCBI Taxonomy" id="1204385"/>
    <lineage>
        <taxon>Bacteria</taxon>
        <taxon>Bacillati</taxon>
        <taxon>Chloroflexota</taxon>
        <taxon>Caldilineae</taxon>
        <taxon>Caldilineales</taxon>
        <taxon>Caldilineaceae</taxon>
        <taxon>Litorilinea</taxon>
    </lineage>
</organism>
<dbReference type="FunFam" id="1.10.3810.10:FF:000001">
    <property type="entry name" value="Penicillin-binding protein 1A"/>
    <property type="match status" value="1"/>
</dbReference>
<dbReference type="SUPFAM" id="SSF53955">
    <property type="entry name" value="Lysozyme-like"/>
    <property type="match status" value="1"/>
</dbReference>
<evidence type="ECO:0000256" key="2">
    <source>
        <dbReference type="ARBA" id="ARBA00007090"/>
    </source>
</evidence>
<keyword evidence="14" id="KW-0961">Cell wall biogenesis/degradation</keyword>
<evidence type="ECO:0000313" key="21">
    <source>
        <dbReference type="EMBL" id="TQE96624.1"/>
    </source>
</evidence>
<dbReference type="GO" id="GO:0030288">
    <property type="term" value="C:outer membrane-bounded periplasmic space"/>
    <property type="evidence" value="ECO:0007669"/>
    <property type="project" value="TreeGrafter"/>
</dbReference>
<evidence type="ECO:0000256" key="16">
    <source>
        <dbReference type="ARBA" id="ARBA00049902"/>
    </source>
</evidence>
<dbReference type="FunCoup" id="A0A540VIM2">
    <property type="interactions" value="271"/>
</dbReference>
<evidence type="ECO:0000313" key="22">
    <source>
        <dbReference type="Proteomes" id="UP000317371"/>
    </source>
</evidence>
<keyword evidence="8" id="KW-0808">Transferase</keyword>
<dbReference type="InterPro" id="IPR050396">
    <property type="entry name" value="Glycosyltr_51/Transpeptidase"/>
</dbReference>
<dbReference type="EMBL" id="VIGC01000007">
    <property type="protein sequence ID" value="TQE96624.1"/>
    <property type="molecule type" value="Genomic_DNA"/>
</dbReference>
<keyword evidence="5" id="KW-0121">Carboxypeptidase</keyword>
<dbReference type="RefSeq" id="WP_141609366.1">
    <property type="nucleotide sequence ID" value="NZ_VIGC02000007.1"/>
</dbReference>
<keyword evidence="10" id="KW-0133">Cell shape</keyword>
<dbReference type="NCBIfam" id="TIGR02074">
    <property type="entry name" value="PBP_1a_fam"/>
    <property type="match status" value="1"/>
</dbReference>
<keyword evidence="18" id="KW-1133">Transmembrane helix</keyword>
<dbReference type="SUPFAM" id="SSF56601">
    <property type="entry name" value="beta-lactamase/transpeptidase-like"/>
    <property type="match status" value="1"/>
</dbReference>
<sequence>MAHRFELQPRAPRRSRPRAGGGFVRGLISGILAFVALAAFGLGGGLIGYAVIAADLPAPDELTSRASSFQSTRIFDRNGELLNETFDPNAGRRQVVPLDRISPYLIQATIATEDANFYRHRGIDPVALLRALYYAVQEGDVVSGASTIPQQLVKLVFLSPERSITRKVKEAILSAEISRRYHKDQILELYLNELYYGNLAYGADAAAETYFNKDVSELTLAEAALLAGLPQLPAYYDPYTHPDRAKARQGVVLSLMVENGYITPEQADAAWLEPLSYAPLSYEMKAPHFTLYVRQQLESLLGPEALYQTGLNVTTTLDLSLQEMAQQIVQEQVNRLADRNVSNGALVALRPNTGEILAFVGSADFDNVEIDGQVNMALAPRQPGSAIKPFVYLAAFAQPDKPLAERWTPGTLVADIEEAFPDGANPPYVPTNYDNREHGLVTVRTALANSYNIPAVRALQTVGLPNFLELARRLGITTLTRPDYGLSLALGGGEVPLLELTGAYAVLANSGYRVPPVAILRITDSEGRVLCEMNSDRPCQPADAGQVVDPVDAFLITDILSDNEARSPTFGPNSVLRLNRPAAVKTGTTNDFRDNLTVGYTPQLVTGVWVGNSDNSPMRDISGVSGAGPIWNQFMTAALVNEPVQEFTPPPGVRRFEVCADTGTLPSPACPETRQYWFAEDRPPLPPEKDLYQIVRLDRTSGRLATEFTPPEAIEEKVFKIYPEPYREWAEAHGIPQPPASPEETFAFAPELFIRQPVEGEVVGGVVTVVGTANVPEFDHYELSYGVSHDPGAFSPPIGPAPEAARQPVLDGVLGQWDTRSLGNGPHTLRLVVYDRAGAMYETRVRVFVEQPTPTPPPTATWTPVPQDTPTPPLPTAIPTEVPTETPTAVPPVTEAPPTDTPTVEAPTATPAPTEVPTEAPTESPGDGPTPTWTPLPSPEADAGSILTTTVTLTGTEVLTGGPP</sequence>
<evidence type="ECO:0000256" key="9">
    <source>
        <dbReference type="ARBA" id="ARBA00022801"/>
    </source>
</evidence>
<keyword evidence="18" id="KW-0812">Transmembrane</keyword>
<feature type="compositionally biased region" description="Low complexity" evidence="17">
    <location>
        <begin position="877"/>
        <end position="923"/>
    </location>
</feature>
<name>A0A540VIM2_9CHLR</name>
<comment type="similarity">
    <text evidence="3">In the N-terminal section; belongs to the glycosyltransferase 51 family.</text>
</comment>
<dbReference type="Pfam" id="PF00905">
    <property type="entry name" value="Transpeptidase"/>
    <property type="match status" value="1"/>
</dbReference>
<evidence type="ECO:0000259" key="20">
    <source>
        <dbReference type="Pfam" id="PF00912"/>
    </source>
</evidence>
<comment type="caution">
    <text evidence="21">The sequence shown here is derived from an EMBL/GenBank/DDBJ whole genome shotgun (WGS) entry which is preliminary data.</text>
</comment>
<keyword evidence="13" id="KW-0511">Multifunctional enzyme</keyword>
<proteinExistence type="inferred from homology"/>
<dbReference type="GO" id="GO:0008360">
    <property type="term" value="P:regulation of cell shape"/>
    <property type="evidence" value="ECO:0007669"/>
    <property type="project" value="UniProtKB-KW"/>
</dbReference>
<dbReference type="Gene3D" id="3.40.710.10">
    <property type="entry name" value="DD-peptidase/beta-lactamase superfamily"/>
    <property type="match status" value="1"/>
</dbReference>
<keyword evidence="22" id="KW-1185">Reference proteome</keyword>
<evidence type="ECO:0000256" key="12">
    <source>
        <dbReference type="ARBA" id="ARBA00023136"/>
    </source>
</evidence>
<dbReference type="PANTHER" id="PTHR32282:SF11">
    <property type="entry name" value="PENICILLIN-BINDING PROTEIN 1B"/>
    <property type="match status" value="1"/>
</dbReference>
<dbReference type="GO" id="GO:0006508">
    <property type="term" value="P:proteolysis"/>
    <property type="evidence" value="ECO:0007669"/>
    <property type="project" value="UniProtKB-KW"/>
</dbReference>
<keyword evidence="11" id="KW-0573">Peptidoglycan synthesis</keyword>
<evidence type="ECO:0000256" key="8">
    <source>
        <dbReference type="ARBA" id="ARBA00022679"/>
    </source>
</evidence>
<comment type="catalytic activity">
    <reaction evidence="15">
        <text>Preferential cleavage: (Ac)2-L-Lys-D-Ala-|-D-Ala. Also transpeptidation of peptidyl-alanyl moieties that are N-acyl substituents of D-alanine.</text>
        <dbReference type="EC" id="3.4.16.4"/>
    </reaction>
</comment>
<evidence type="ECO:0000256" key="11">
    <source>
        <dbReference type="ARBA" id="ARBA00022984"/>
    </source>
</evidence>
<evidence type="ECO:0000256" key="1">
    <source>
        <dbReference type="ARBA" id="ARBA00004236"/>
    </source>
</evidence>
<dbReference type="GO" id="GO:0008658">
    <property type="term" value="F:penicillin binding"/>
    <property type="evidence" value="ECO:0007669"/>
    <property type="project" value="InterPro"/>
</dbReference>
<evidence type="ECO:0000256" key="5">
    <source>
        <dbReference type="ARBA" id="ARBA00022645"/>
    </source>
</evidence>
<feature type="domain" description="Glycosyl transferase family 51" evidence="20">
    <location>
        <begin position="81"/>
        <end position="256"/>
    </location>
</feature>
<comment type="subcellular location">
    <subcellularLocation>
        <location evidence="1">Cell membrane</location>
    </subcellularLocation>
</comment>
<keyword evidence="7" id="KW-0328">Glycosyltransferase</keyword>
<dbReference type="InterPro" id="IPR012338">
    <property type="entry name" value="Beta-lactam/transpept-like"/>
</dbReference>
<dbReference type="AlphaFoldDB" id="A0A540VIM2"/>
<keyword evidence="4" id="KW-1003">Cell membrane</keyword>
<evidence type="ECO:0000256" key="17">
    <source>
        <dbReference type="SAM" id="MobiDB-lite"/>
    </source>
</evidence>
<gene>
    <name evidence="21" type="ORF">FKZ61_06960</name>
</gene>
<feature type="transmembrane region" description="Helical" evidence="18">
    <location>
        <begin position="23"/>
        <end position="52"/>
    </location>
</feature>
<dbReference type="GO" id="GO:0008955">
    <property type="term" value="F:peptidoglycan glycosyltransferase activity"/>
    <property type="evidence" value="ECO:0007669"/>
    <property type="project" value="UniProtKB-EC"/>
</dbReference>
<dbReference type="PANTHER" id="PTHR32282">
    <property type="entry name" value="BINDING PROTEIN TRANSPEPTIDASE, PUTATIVE-RELATED"/>
    <property type="match status" value="1"/>
</dbReference>
<accession>A0A540VIM2</accession>
<keyword evidence="6" id="KW-0645">Protease</keyword>
<evidence type="ECO:0000256" key="15">
    <source>
        <dbReference type="ARBA" id="ARBA00034000"/>
    </source>
</evidence>
<feature type="compositionally biased region" description="Pro residues" evidence="17">
    <location>
        <begin position="867"/>
        <end position="876"/>
    </location>
</feature>
<dbReference type="OrthoDB" id="9766909at2"/>
<dbReference type="InterPro" id="IPR036950">
    <property type="entry name" value="PBP_transglycosylase"/>
</dbReference>
<evidence type="ECO:0000256" key="6">
    <source>
        <dbReference type="ARBA" id="ARBA00022670"/>
    </source>
</evidence>
<dbReference type="GO" id="GO:0071555">
    <property type="term" value="P:cell wall organization"/>
    <property type="evidence" value="ECO:0007669"/>
    <property type="project" value="UniProtKB-KW"/>
</dbReference>
<comment type="catalytic activity">
    <reaction evidence="16">
        <text>[GlcNAc-(1-&gt;4)-Mur2Ac(oyl-L-Ala-gamma-D-Glu-L-Lys-D-Ala-D-Ala)](n)-di-trans,octa-cis-undecaprenyl diphosphate + beta-D-GlcNAc-(1-&gt;4)-Mur2Ac(oyl-L-Ala-gamma-D-Glu-L-Lys-D-Ala-D-Ala)-di-trans,octa-cis-undecaprenyl diphosphate = [GlcNAc-(1-&gt;4)-Mur2Ac(oyl-L-Ala-gamma-D-Glu-L-Lys-D-Ala-D-Ala)](n+1)-di-trans,octa-cis-undecaprenyl diphosphate + di-trans,octa-cis-undecaprenyl diphosphate + H(+)</text>
        <dbReference type="Rhea" id="RHEA:23708"/>
        <dbReference type="Rhea" id="RHEA-COMP:9602"/>
        <dbReference type="Rhea" id="RHEA-COMP:9603"/>
        <dbReference type="ChEBI" id="CHEBI:15378"/>
        <dbReference type="ChEBI" id="CHEBI:58405"/>
        <dbReference type="ChEBI" id="CHEBI:60033"/>
        <dbReference type="ChEBI" id="CHEBI:78435"/>
        <dbReference type="EC" id="2.4.99.28"/>
    </reaction>
</comment>
<comment type="similarity">
    <text evidence="2">In the C-terminal section; belongs to the transpeptidase family.</text>
</comment>
<dbReference type="InterPro" id="IPR023346">
    <property type="entry name" value="Lysozyme-like_dom_sf"/>
</dbReference>
<dbReference type="InterPro" id="IPR001264">
    <property type="entry name" value="Glyco_trans_51"/>
</dbReference>
<dbReference type="Gene3D" id="1.10.3810.10">
    <property type="entry name" value="Biosynthetic peptidoglycan transglycosylase-like"/>
    <property type="match status" value="1"/>
</dbReference>
<dbReference type="GO" id="GO:0005886">
    <property type="term" value="C:plasma membrane"/>
    <property type="evidence" value="ECO:0007669"/>
    <property type="project" value="UniProtKB-SubCell"/>
</dbReference>
<dbReference type="Proteomes" id="UP000317371">
    <property type="component" value="Unassembled WGS sequence"/>
</dbReference>
<dbReference type="Pfam" id="PF00912">
    <property type="entry name" value="Transgly"/>
    <property type="match status" value="1"/>
</dbReference>
<dbReference type="InParanoid" id="A0A540VIM2"/>
<keyword evidence="12 18" id="KW-0472">Membrane</keyword>
<dbReference type="InterPro" id="IPR001460">
    <property type="entry name" value="PCN-bd_Tpept"/>
</dbReference>
<feature type="domain" description="Penicillin-binding protein transpeptidase" evidence="19">
    <location>
        <begin position="344"/>
        <end position="603"/>
    </location>
</feature>
<evidence type="ECO:0000256" key="14">
    <source>
        <dbReference type="ARBA" id="ARBA00023316"/>
    </source>
</evidence>
<protein>
    <submittedName>
        <fullName evidence="21">PBP1A family penicillin-binding protein</fullName>
    </submittedName>
</protein>
<evidence type="ECO:0000256" key="13">
    <source>
        <dbReference type="ARBA" id="ARBA00023268"/>
    </source>
</evidence>
<keyword evidence="9" id="KW-0378">Hydrolase</keyword>
<evidence type="ECO:0000256" key="10">
    <source>
        <dbReference type="ARBA" id="ARBA00022960"/>
    </source>
</evidence>
<feature type="region of interest" description="Disordered" evidence="17">
    <location>
        <begin position="850"/>
        <end position="946"/>
    </location>
</feature>
<reference evidence="21 22" key="1">
    <citation type="submission" date="2019-06" db="EMBL/GenBank/DDBJ databases">
        <title>Genome sequence of Litorilinea aerophila BAA-2444.</title>
        <authorList>
            <person name="Maclea K.S."/>
            <person name="Maurais E.G."/>
            <person name="Iannazzi L.C."/>
        </authorList>
    </citation>
    <scope>NUCLEOTIDE SEQUENCE [LARGE SCALE GENOMIC DNA]</scope>
    <source>
        <strain evidence="21 22">ATCC BAA-2444</strain>
    </source>
</reference>
<dbReference type="GO" id="GO:0009002">
    <property type="term" value="F:serine-type D-Ala-D-Ala carboxypeptidase activity"/>
    <property type="evidence" value="ECO:0007669"/>
    <property type="project" value="UniProtKB-EC"/>
</dbReference>
<evidence type="ECO:0000256" key="4">
    <source>
        <dbReference type="ARBA" id="ARBA00022475"/>
    </source>
</evidence>
<dbReference type="GO" id="GO:0009252">
    <property type="term" value="P:peptidoglycan biosynthetic process"/>
    <property type="evidence" value="ECO:0007669"/>
    <property type="project" value="UniProtKB-KW"/>
</dbReference>